<dbReference type="InterPro" id="IPR015996">
    <property type="entry name" value="UCP028451"/>
</dbReference>
<evidence type="ECO:0008006" key="3">
    <source>
        <dbReference type="Google" id="ProtNLM"/>
    </source>
</evidence>
<dbReference type="AlphaFoldDB" id="A0A074LG84"/>
<protein>
    <recommendedName>
        <fullName evidence="3">TIGR02453 family protein</fullName>
    </recommendedName>
</protein>
<dbReference type="eggNOG" id="COG5587">
    <property type="taxonomic scope" value="Bacteria"/>
</dbReference>
<dbReference type="Proteomes" id="UP000027821">
    <property type="component" value="Unassembled WGS sequence"/>
</dbReference>
<dbReference type="PANTHER" id="PTHR36452:SF1">
    <property type="entry name" value="DUF2461 DOMAIN-CONTAINING PROTEIN"/>
    <property type="match status" value="1"/>
</dbReference>
<dbReference type="RefSeq" id="WP_035075743.1">
    <property type="nucleotide sequence ID" value="NZ_JMIH01000023.1"/>
</dbReference>
<dbReference type="EMBL" id="JMIH01000023">
    <property type="protein sequence ID" value="KEO72807.1"/>
    <property type="molecule type" value="Genomic_DNA"/>
</dbReference>
<dbReference type="OrthoDB" id="9794241at2"/>
<sequence>MNKNTLIFLEQLSENNQKAWMDENKSWYLEVKEAFVEEVGKLLNGLIEIEPGMANFKPKDCVFRQNRDVRFSANKMPYKINMAAYFALGGKKSNGPGYYLHIQPGKSFVGGGLYMPPADILKRLRQEIDYSGEELRSIITEPSFQKAFEGLKGEQLKTSPRDYDQEHPHIDLLRYKSFEVFTLLPDDLIKEGKVIETSLHTFSLMQPFMQFLYRAVDESESGDGLL</sequence>
<proteinExistence type="predicted"/>
<evidence type="ECO:0000313" key="1">
    <source>
        <dbReference type="EMBL" id="KEO72807.1"/>
    </source>
</evidence>
<dbReference type="PANTHER" id="PTHR36452">
    <property type="entry name" value="CHROMOSOME 12, WHOLE GENOME SHOTGUN SEQUENCE"/>
    <property type="match status" value="1"/>
</dbReference>
<accession>A0A074LG84</accession>
<dbReference type="NCBIfam" id="TIGR02453">
    <property type="entry name" value="TIGR02453 family protein"/>
    <property type="match status" value="1"/>
</dbReference>
<evidence type="ECO:0000313" key="2">
    <source>
        <dbReference type="Proteomes" id="UP000027821"/>
    </source>
</evidence>
<organism evidence="1 2">
    <name type="scientific">Anditalea andensis</name>
    <dbReference type="NCBI Taxonomy" id="1048983"/>
    <lineage>
        <taxon>Bacteria</taxon>
        <taxon>Pseudomonadati</taxon>
        <taxon>Bacteroidota</taxon>
        <taxon>Cytophagia</taxon>
        <taxon>Cytophagales</taxon>
        <taxon>Cytophagaceae</taxon>
        <taxon>Anditalea</taxon>
    </lineage>
</organism>
<name>A0A074LG84_9BACT</name>
<dbReference type="PIRSF" id="PIRSF028451">
    <property type="entry name" value="UCP028451"/>
    <property type="match status" value="1"/>
</dbReference>
<keyword evidence="2" id="KW-1185">Reference proteome</keyword>
<dbReference type="Pfam" id="PF09365">
    <property type="entry name" value="DUF2461"/>
    <property type="match status" value="1"/>
</dbReference>
<gene>
    <name evidence="1" type="ORF">EL17_14340</name>
</gene>
<reference evidence="1 2" key="1">
    <citation type="submission" date="2014-04" db="EMBL/GenBank/DDBJ databases">
        <title>Characterization and application of a salt tolerant electro-active bacterium.</title>
        <authorList>
            <person name="Yang L."/>
            <person name="Wei S."/>
            <person name="Tay Q.X.M."/>
        </authorList>
    </citation>
    <scope>NUCLEOTIDE SEQUENCE [LARGE SCALE GENOMIC DNA]</scope>
    <source>
        <strain evidence="1 2">LY1</strain>
    </source>
</reference>
<comment type="caution">
    <text evidence="1">The sequence shown here is derived from an EMBL/GenBank/DDBJ whole genome shotgun (WGS) entry which is preliminary data.</text>
</comment>
<dbReference type="InterPro" id="IPR012808">
    <property type="entry name" value="CHP02453"/>
</dbReference>